<accession>A0A917CPZ0</accession>
<dbReference type="EMBL" id="BMCU01000001">
    <property type="protein sequence ID" value="GGF93547.1"/>
    <property type="molecule type" value="Genomic_DNA"/>
</dbReference>
<dbReference type="AlphaFoldDB" id="A0A917CPZ0"/>
<keyword evidence="2" id="KW-1133">Transmembrane helix</keyword>
<sequence length="378" mass="41082">MADRSEPRPIVPLVLVGLGVFLLVVAILMPTYMTGRLEKTPLDLEITTVSTGTGTVLNAASLTAGRAQIDQNVPLVSQRFVTTEEPSDSDTITVQAGSTLRRTDKQGDTGLLTALVDRVSADRKTAMPVDPVGTIQAQGDKPAEEVPHTGLQYKFPFGAEQKTYPFFDTVARQSFDMNFVEETEINGLPVYHYTQTIAPVDLSTVVNLPTNKLALPADTWGVPGGSVPITMTRFYENTRNIYVEPKTGVIVKGEEAVHQYYARRAETPDVDVLNATIGFDDNSVDFQLGKAREGIDQISLISRTIPIIAAIVGLISLLVGLFLLFFRKGRGTPATASGPRTSTAPPSAARPARGENRDFGDERTEEIPRTDLRKPPQQ</sequence>
<dbReference type="RefSeq" id="WP_188543051.1">
    <property type="nucleotide sequence ID" value="NZ_BMCU01000001.1"/>
</dbReference>
<proteinExistence type="predicted"/>
<dbReference type="Proteomes" id="UP000654257">
    <property type="component" value="Unassembled WGS sequence"/>
</dbReference>
<protein>
    <recommendedName>
        <fullName evidence="5">DUF3068 domain-containing protein</fullName>
    </recommendedName>
</protein>
<feature type="compositionally biased region" description="Low complexity" evidence="1">
    <location>
        <begin position="332"/>
        <end position="351"/>
    </location>
</feature>
<evidence type="ECO:0000313" key="3">
    <source>
        <dbReference type="EMBL" id="GGF93547.1"/>
    </source>
</evidence>
<dbReference type="Pfam" id="PF11271">
    <property type="entry name" value="PorA"/>
    <property type="match status" value="1"/>
</dbReference>
<gene>
    <name evidence="3" type="ORF">GCM10007304_04300</name>
</gene>
<comment type="caution">
    <text evidence="3">The sequence shown here is derived from an EMBL/GenBank/DDBJ whole genome shotgun (WGS) entry which is preliminary data.</text>
</comment>
<feature type="compositionally biased region" description="Basic and acidic residues" evidence="1">
    <location>
        <begin position="352"/>
        <end position="378"/>
    </location>
</feature>
<reference evidence="3" key="2">
    <citation type="submission" date="2020-09" db="EMBL/GenBank/DDBJ databases">
        <authorList>
            <person name="Sun Q."/>
            <person name="Sedlacek I."/>
        </authorList>
    </citation>
    <scope>NUCLEOTIDE SEQUENCE</scope>
    <source>
        <strain evidence="3">CCM 7905</strain>
    </source>
</reference>
<dbReference type="InterPro" id="IPR021424">
    <property type="entry name" value="PorA"/>
</dbReference>
<feature type="region of interest" description="Disordered" evidence="1">
    <location>
        <begin position="332"/>
        <end position="378"/>
    </location>
</feature>
<keyword evidence="4" id="KW-1185">Reference proteome</keyword>
<keyword evidence="2" id="KW-0472">Membrane</keyword>
<evidence type="ECO:0008006" key="5">
    <source>
        <dbReference type="Google" id="ProtNLM"/>
    </source>
</evidence>
<reference evidence="3" key="1">
    <citation type="journal article" date="2014" name="Int. J. Syst. Evol. Microbiol.">
        <title>Complete genome sequence of Corynebacterium casei LMG S-19264T (=DSM 44701T), isolated from a smear-ripened cheese.</title>
        <authorList>
            <consortium name="US DOE Joint Genome Institute (JGI-PGF)"/>
            <person name="Walter F."/>
            <person name="Albersmeier A."/>
            <person name="Kalinowski J."/>
            <person name="Ruckert C."/>
        </authorList>
    </citation>
    <scope>NUCLEOTIDE SEQUENCE</scope>
    <source>
        <strain evidence="3">CCM 7905</strain>
    </source>
</reference>
<name>A0A917CPZ0_9NOCA</name>
<evidence type="ECO:0000313" key="4">
    <source>
        <dbReference type="Proteomes" id="UP000654257"/>
    </source>
</evidence>
<organism evidence="3 4">
    <name type="scientific">Rhodococcoides trifolii</name>
    <dbReference type="NCBI Taxonomy" id="908250"/>
    <lineage>
        <taxon>Bacteria</taxon>
        <taxon>Bacillati</taxon>
        <taxon>Actinomycetota</taxon>
        <taxon>Actinomycetes</taxon>
        <taxon>Mycobacteriales</taxon>
        <taxon>Nocardiaceae</taxon>
        <taxon>Rhodococcoides</taxon>
    </lineage>
</organism>
<evidence type="ECO:0000256" key="2">
    <source>
        <dbReference type="SAM" id="Phobius"/>
    </source>
</evidence>
<feature type="transmembrane region" description="Helical" evidence="2">
    <location>
        <begin position="12"/>
        <end position="33"/>
    </location>
</feature>
<keyword evidence="2" id="KW-0812">Transmembrane</keyword>
<feature type="transmembrane region" description="Helical" evidence="2">
    <location>
        <begin position="305"/>
        <end position="326"/>
    </location>
</feature>
<evidence type="ECO:0000256" key="1">
    <source>
        <dbReference type="SAM" id="MobiDB-lite"/>
    </source>
</evidence>